<dbReference type="PANTHER" id="PTHR46018:SF4">
    <property type="entry name" value="METALLO-HYDROLASE YHFI-RELATED"/>
    <property type="match status" value="1"/>
</dbReference>
<name>A0A7W7S207_9ACTN</name>
<dbReference type="Pfam" id="PF00753">
    <property type="entry name" value="Lactamase_B"/>
    <property type="match status" value="1"/>
</dbReference>
<reference evidence="3 4" key="1">
    <citation type="submission" date="2020-08" db="EMBL/GenBank/DDBJ databases">
        <title>Sequencing the genomes of 1000 actinobacteria strains.</title>
        <authorList>
            <person name="Klenk H.-P."/>
        </authorList>
    </citation>
    <scope>NUCLEOTIDE SEQUENCE [LARGE SCALE GENOMIC DNA]</scope>
    <source>
        <strain evidence="3 4">DSM 43023</strain>
    </source>
</reference>
<dbReference type="Proteomes" id="UP000534286">
    <property type="component" value="Unassembled WGS sequence"/>
</dbReference>
<dbReference type="RefSeq" id="WP_246468049.1">
    <property type="nucleotide sequence ID" value="NZ_BAABEK010000087.1"/>
</dbReference>
<gene>
    <name evidence="3" type="ORF">FHR32_006643</name>
</gene>
<feature type="domain" description="Metallo-beta-lactamase" evidence="2">
    <location>
        <begin position="22"/>
        <end position="96"/>
    </location>
</feature>
<dbReference type="InterPro" id="IPR001279">
    <property type="entry name" value="Metallo-B-lactamas"/>
</dbReference>
<protein>
    <submittedName>
        <fullName evidence="3">Ribonuclease BN (tRNA processing enzyme)</fullName>
    </submittedName>
</protein>
<dbReference type="InterPro" id="IPR036866">
    <property type="entry name" value="RibonucZ/Hydroxyglut_hydro"/>
</dbReference>
<dbReference type="GO" id="GO:0042781">
    <property type="term" value="F:3'-tRNA processing endoribonuclease activity"/>
    <property type="evidence" value="ECO:0007669"/>
    <property type="project" value="TreeGrafter"/>
</dbReference>
<dbReference type="PANTHER" id="PTHR46018">
    <property type="entry name" value="ZINC PHOSPHODIESTERASE ELAC PROTEIN 1"/>
    <property type="match status" value="1"/>
</dbReference>
<dbReference type="AlphaFoldDB" id="A0A7W7S207"/>
<proteinExistence type="predicted"/>
<accession>A0A7W7S207</accession>
<dbReference type="SUPFAM" id="SSF56281">
    <property type="entry name" value="Metallo-hydrolase/oxidoreductase"/>
    <property type="match status" value="1"/>
</dbReference>
<evidence type="ECO:0000259" key="2">
    <source>
        <dbReference type="Pfam" id="PF00753"/>
    </source>
</evidence>
<feature type="compositionally biased region" description="Basic residues" evidence="1">
    <location>
        <begin position="192"/>
        <end position="203"/>
    </location>
</feature>
<evidence type="ECO:0000313" key="4">
    <source>
        <dbReference type="Proteomes" id="UP000534286"/>
    </source>
</evidence>
<keyword evidence="4" id="KW-1185">Reference proteome</keyword>
<organism evidence="3 4">
    <name type="scientific">Streptosporangium album</name>
    <dbReference type="NCBI Taxonomy" id="47479"/>
    <lineage>
        <taxon>Bacteria</taxon>
        <taxon>Bacillati</taxon>
        <taxon>Actinomycetota</taxon>
        <taxon>Actinomycetes</taxon>
        <taxon>Streptosporangiales</taxon>
        <taxon>Streptosporangiaceae</taxon>
        <taxon>Streptosporangium</taxon>
    </lineage>
</organism>
<dbReference type="EMBL" id="JACHJU010000003">
    <property type="protein sequence ID" value="MBB4942257.1"/>
    <property type="molecule type" value="Genomic_DNA"/>
</dbReference>
<sequence>MKWMLLTILGRCGAWPDAGQTCSGYLVEHHGFRLLVGLGYATMPRLLERVTADQVDAVFISHEHPDHCADLNPLLRARAFRDDPPAPLPVYSLPGALDAILALDRPGMLTDAYVLHEFTAGSRFDIWPAVASTRWTALPAYDIRHESRKHFTCSPATRTATSPKSTSASTPGRCGWGTNACGGSRPDSTRIPSRRRATLARTI</sequence>
<evidence type="ECO:0000313" key="3">
    <source>
        <dbReference type="EMBL" id="MBB4942257.1"/>
    </source>
</evidence>
<evidence type="ECO:0000256" key="1">
    <source>
        <dbReference type="SAM" id="MobiDB-lite"/>
    </source>
</evidence>
<feature type="compositionally biased region" description="Low complexity" evidence="1">
    <location>
        <begin position="154"/>
        <end position="171"/>
    </location>
</feature>
<dbReference type="Gene3D" id="3.60.15.10">
    <property type="entry name" value="Ribonuclease Z/Hydroxyacylglutathione hydrolase-like"/>
    <property type="match status" value="1"/>
</dbReference>
<feature type="region of interest" description="Disordered" evidence="1">
    <location>
        <begin position="154"/>
        <end position="203"/>
    </location>
</feature>
<comment type="caution">
    <text evidence="3">The sequence shown here is derived from an EMBL/GenBank/DDBJ whole genome shotgun (WGS) entry which is preliminary data.</text>
</comment>